<dbReference type="SUPFAM" id="SSF55681">
    <property type="entry name" value="Class II aaRS and biotin synthetases"/>
    <property type="match status" value="1"/>
</dbReference>
<evidence type="ECO:0000313" key="10">
    <source>
        <dbReference type="Proteomes" id="UP000245946"/>
    </source>
</evidence>
<evidence type="ECO:0000256" key="4">
    <source>
        <dbReference type="ARBA" id="ARBA00022840"/>
    </source>
</evidence>
<sequence length="278" mass="30636">AQHVSASGFPHFGEPLASLALALENYALRRARAKGAQLRLVPDVVPSSLVALSGFAPREDDAAQVYTLSAAFNDLGLSLAGTAELPLLAMHANRTYAKEDLPIFEVALSHSFRAEAGARGRESRGLYRVHQFSKAELFVVCRAEDSGKWLEKLVDLQVEILKPLGLCWRVLDMPTEELGASAFRKYDVEVWMPGRGTWGEVCSASNCTDFQSRRISTRAEGLTKRAFGWAHTLNATAAAIPRLLVAMIETHGFNAAGQPRVPEVLRRHWIGNERDVEW</sequence>
<proteinExistence type="predicted"/>
<feature type="domain" description="Aminoacyl-transfer RNA synthetases class-II family profile" evidence="8">
    <location>
        <begin position="23"/>
        <end position="262"/>
    </location>
</feature>
<keyword evidence="10" id="KW-1185">Reference proteome</keyword>
<evidence type="ECO:0000256" key="5">
    <source>
        <dbReference type="ARBA" id="ARBA00023146"/>
    </source>
</evidence>
<dbReference type="GO" id="GO:0005524">
    <property type="term" value="F:ATP binding"/>
    <property type="evidence" value="ECO:0007669"/>
    <property type="project" value="UniProtKB-KW"/>
</dbReference>
<evidence type="ECO:0000259" key="8">
    <source>
        <dbReference type="PROSITE" id="PS50862"/>
    </source>
</evidence>
<evidence type="ECO:0000256" key="6">
    <source>
        <dbReference type="ARBA" id="ARBA00031113"/>
    </source>
</evidence>
<dbReference type="STRING" id="58919.A0A316Z4R7"/>
<name>A0A316Z4R7_9BASI</name>
<evidence type="ECO:0000256" key="7">
    <source>
        <dbReference type="ARBA" id="ARBA00034892"/>
    </source>
</evidence>
<dbReference type="PRINTS" id="PR00981">
    <property type="entry name" value="TRNASYNTHSER"/>
</dbReference>
<keyword evidence="3" id="KW-0547">Nucleotide-binding</keyword>
<dbReference type="OrthoDB" id="10264585at2759"/>
<keyword evidence="4" id="KW-0067">ATP-binding</keyword>
<protein>
    <recommendedName>
        <fullName evidence="1">serine--tRNA ligase</fullName>
        <ecNumber evidence="1">6.1.1.11</ecNumber>
    </recommendedName>
    <alternativeName>
        <fullName evidence="6">Seryl-tRNA synthetase</fullName>
    </alternativeName>
    <alternativeName>
        <fullName evidence="7">Seryl-tRNA(Ser) synthetase</fullName>
    </alternativeName>
</protein>
<evidence type="ECO:0000256" key="2">
    <source>
        <dbReference type="ARBA" id="ARBA00022598"/>
    </source>
</evidence>
<keyword evidence="5 9" id="KW-0030">Aminoacyl-tRNA synthetase</keyword>
<dbReference type="EMBL" id="KZ819299">
    <property type="protein sequence ID" value="PWN96356.1"/>
    <property type="molecule type" value="Genomic_DNA"/>
</dbReference>
<feature type="non-terminal residue" evidence="9">
    <location>
        <position position="1"/>
    </location>
</feature>
<dbReference type="GeneID" id="37267466"/>
<organism evidence="9 10">
    <name type="scientific">Tilletiopsis washingtonensis</name>
    <dbReference type="NCBI Taxonomy" id="58919"/>
    <lineage>
        <taxon>Eukaryota</taxon>
        <taxon>Fungi</taxon>
        <taxon>Dikarya</taxon>
        <taxon>Basidiomycota</taxon>
        <taxon>Ustilaginomycotina</taxon>
        <taxon>Exobasidiomycetes</taxon>
        <taxon>Entylomatales</taxon>
        <taxon>Entylomatales incertae sedis</taxon>
        <taxon>Tilletiopsis</taxon>
    </lineage>
</organism>
<dbReference type="Proteomes" id="UP000245946">
    <property type="component" value="Unassembled WGS sequence"/>
</dbReference>
<dbReference type="InterPro" id="IPR002314">
    <property type="entry name" value="aa-tRNA-synt_IIb"/>
</dbReference>
<feature type="non-terminal residue" evidence="9">
    <location>
        <position position="278"/>
    </location>
</feature>
<dbReference type="EC" id="6.1.1.11" evidence="1"/>
<dbReference type="InterPro" id="IPR006195">
    <property type="entry name" value="aa-tRNA-synth_II"/>
</dbReference>
<evidence type="ECO:0000256" key="1">
    <source>
        <dbReference type="ARBA" id="ARBA00012840"/>
    </source>
</evidence>
<dbReference type="Gene3D" id="3.30.930.10">
    <property type="entry name" value="Bira Bifunctional Protein, Domain 2"/>
    <property type="match status" value="1"/>
</dbReference>
<dbReference type="RefSeq" id="XP_025596635.1">
    <property type="nucleotide sequence ID" value="XM_025739920.1"/>
</dbReference>
<dbReference type="InterPro" id="IPR045864">
    <property type="entry name" value="aa-tRNA-synth_II/BPL/LPL"/>
</dbReference>
<dbReference type="PROSITE" id="PS50862">
    <property type="entry name" value="AA_TRNA_LIGASE_II"/>
    <property type="match status" value="1"/>
</dbReference>
<dbReference type="GO" id="GO:0006434">
    <property type="term" value="P:seryl-tRNA aminoacylation"/>
    <property type="evidence" value="ECO:0007669"/>
    <property type="project" value="InterPro"/>
</dbReference>
<gene>
    <name evidence="9" type="ORF">FA09DRAFT_287518</name>
</gene>
<dbReference type="AlphaFoldDB" id="A0A316Z4R7"/>
<keyword evidence="2" id="KW-0436">Ligase</keyword>
<reference evidence="9 10" key="1">
    <citation type="journal article" date="2018" name="Mol. Biol. Evol.">
        <title>Broad Genomic Sampling Reveals a Smut Pathogenic Ancestry of the Fungal Clade Ustilaginomycotina.</title>
        <authorList>
            <person name="Kijpornyongpan T."/>
            <person name="Mondo S.J."/>
            <person name="Barry K."/>
            <person name="Sandor L."/>
            <person name="Lee J."/>
            <person name="Lipzen A."/>
            <person name="Pangilinan J."/>
            <person name="LaButti K."/>
            <person name="Hainaut M."/>
            <person name="Henrissat B."/>
            <person name="Grigoriev I.V."/>
            <person name="Spatafora J.W."/>
            <person name="Aime M.C."/>
        </authorList>
    </citation>
    <scope>NUCLEOTIDE SEQUENCE [LARGE SCALE GENOMIC DNA]</scope>
    <source>
        <strain evidence="9 10">MCA 4186</strain>
    </source>
</reference>
<evidence type="ECO:0000256" key="3">
    <source>
        <dbReference type="ARBA" id="ARBA00022741"/>
    </source>
</evidence>
<dbReference type="InterPro" id="IPR002317">
    <property type="entry name" value="Ser-tRNA-ligase_type_1"/>
</dbReference>
<dbReference type="Pfam" id="PF00587">
    <property type="entry name" value="tRNA-synt_2b"/>
    <property type="match status" value="1"/>
</dbReference>
<accession>A0A316Z4R7</accession>
<dbReference type="PANTHER" id="PTHR11778">
    <property type="entry name" value="SERYL-TRNA SYNTHETASE"/>
    <property type="match status" value="1"/>
</dbReference>
<evidence type="ECO:0000313" key="9">
    <source>
        <dbReference type="EMBL" id="PWN96356.1"/>
    </source>
</evidence>
<dbReference type="GO" id="GO:0004828">
    <property type="term" value="F:serine-tRNA ligase activity"/>
    <property type="evidence" value="ECO:0007669"/>
    <property type="project" value="UniProtKB-EC"/>
</dbReference>